<dbReference type="GO" id="GO:0006644">
    <property type="term" value="P:phospholipid metabolic process"/>
    <property type="evidence" value="ECO:0007669"/>
    <property type="project" value="InterPro"/>
</dbReference>
<evidence type="ECO:0000256" key="3">
    <source>
        <dbReference type="SAM" id="SignalP"/>
    </source>
</evidence>
<dbReference type="GO" id="GO:0050482">
    <property type="term" value="P:arachidonate secretion"/>
    <property type="evidence" value="ECO:0007669"/>
    <property type="project" value="InterPro"/>
</dbReference>
<evidence type="ECO:0000313" key="4">
    <source>
        <dbReference type="EMBL" id="KAG2428473.1"/>
    </source>
</evidence>
<accession>A0A835VWI6</accession>
<evidence type="ECO:0000313" key="5">
    <source>
        <dbReference type="Proteomes" id="UP000650467"/>
    </source>
</evidence>
<dbReference type="Gene3D" id="1.20.90.10">
    <property type="entry name" value="Phospholipase A2 domain"/>
    <property type="match status" value="1"/>
</dbReference>
<feature type="signal peptide" evidence="3">
    <location>
        <begin position="1"/>
        <end position="19"/>
    </location>
</feature>
<keyword evidence="2" id="KW-0964">Secreted</keyword>
<dbReference type="InterPro" id="IPR010711">
    <property type="entry name" value="PLA2G12"/>
</dbReference>
<dbReference type="InterPro" id="IPR033113">
    <property type="entry name" value="PLA2_histidine"/>
</dbReference>
<dbReference type="PANTHER" id="PTHR12824">
    <property type="entry name" value="GROUP XII SECRETORY PHOSPHOLIPASE A2 FAMILY MEMBER"/>
    <property type="match status" value="1"/>
</dbReference>
<dbReference type="Pfam" id="PF06951">
    <property type="entry name" value="PLA2G12"/>
    <property type="match status" value="1"/>
</dbReference>
<dbReference type="EMBL" id="JAEHOC010000034">
    <property type="protein sequence ID" value="KAG2428473.1"/>
    <property type="molecule type" value="Genomic_DNA"/>
</dbReference>
<name>A0A835VWI6_CHLIN</name>
<dbReference type="GO" id="GO:0005576">
    <property type="term" value="C:extracellular region"/>
    <property type="evidence" value="ECO:0007669"/>
    <property type="project" value="UniProtKB-SubCell"/>
</dbReference>
<keyword evidence="5" id="KW-1185">Reference proteome</keyword>
<dbReference type="SUPFAM" id="SSF48619">
    <property type="entry name" value="Phospholipase A2, PLA2"/>
    <property type="match status" value="1"/>
</dbReference>
<sequence length="214" mass="22371">MVATPAAAVLMLLAFIALASPCVVGAARAPPSPLAPVTSSPLPSKFGQPDNVAKILDFWQQWNETSPNDWSGYDAALTAYIGSLRKAASSSGSSGGRPAAQAASSCSAPTCRRGQTLRQVRASSYNGCGADNGIKVPEFTFGSCCNSHDLCYGRCGSSRNGCDDNFFVCMRSTCSWWNVPCQALASTYYLGVVAMGCDAYSTAQNRLCACQNSG</sequence>
<evidence type="ECO:0000256" key="2">
    <source>
        <dbReference type="ARBA" id="ARBA00022525"/>
    </source>
</evidence>
<dbReference type="GO" id="GO:0005509">
    <property type="term" value="F:calcium ion binding"/>
    <property type="evidence" value="ECO:0007669"/>
    <property type="project" value="InterPro"/>
</dbReference>
<dbReference type="PANTHER" id="PTHR12824:SF8">
    <property type="entry name" value="GXIVSPLA2, ISOFORM A"/>
    <property type="match status" value="1"/>
</dbReference>
<comment type="subcellular location">
    <subcellularLocation>
        <location evidence="1">Secreted</location>
    </subcellularLocation>
</comment>
<evidence type="ECO:0000256" key="1">
    <source>
        <dbReference type="ARBA" id="ARBA00004613"/>
    </source>
</evidence>
<dbReference type="GO" id="GO:0004623">
    <property type="term" value="F:phospholipase A2 activity"/>
    <property type="evidence" value="ECO:0007669"/>
    <property type="project" value="InterPro"/>
</dbReference>
<gene>
    <name evidence="4" type="ORF">HXX76_011591</name>
</gene>
<organism evidence="4 5">
    <name type="scientific">Chlamydomonas incerta</name>
    <dbReference type="NCBI Taxonomy" id="51695"/>
    <lineage>
        <taxon>Eukaryota</taxon>
        <taxon>Viridiplantae</taxon>
        <taxon>Chlorophyta</taxon>
        <taxon>core chlorophytes</taxon>
        <taxon>Chlorophyceae</taxon>
        <taxon>CS clade</taxon>
        <taxon>Chlamydomonadales</taxon>
        <taxon>Chlamydomonadaceae</taxon>
        <taxon>Chlamydomonas</taxon>
    </lineage>
</organism>
<keyword evidence="3" id="KW-0732">Signal</keyword>
<dbReference type="GO" id="GO:0016042">
    <property type="term" value="P:lipid catabolic process"/>
    <property type="evidence" value="ECO:0007669"/>
    <property type="project" value="InterPro"/>
</dbReference>
<proteinExistence type="predicted"/>
<reference evidence="4" key="1">
    <citation type="journal article" date="2020" name="bioRxiv">
        <title>Comparative genomics of Chlamydomonas.</title>
        <authorList>
            <person name="Craig R.J."/>
            <person name="Hasan A.R."/>
            <person name="Ness R.W."/>
            <person name="Keightley P.D."/>
        </authorList>
    </citation>
    <scope>NUCLEOTIDE SEQUENCE</scope>
    <source>
        <strain evidence="4">SAG 7.73</strain>
    </source>
</reference>
<dbReference type="OrthoDB" id="3935740at2759"/>
<comment type="caution">
    <text evidence="4">The sequence shown here is derived from an EMBL/GenBank/DDBJ whole genome shotgun (WGS) entry which is preliminary data.</text>
</comment>
<dbReference type="AlphaFoldDB" id="A0A835VWI6"/>
<protein>
    <recommendedName>
        <fullName evidence="6">Phospholipase A2</fullName>
    </recommendedName>
</protein>
<evidence type="ECO:0008006" key="6">
    <source>
        <dbReference type="Google" id="ProtNLM"/>
    </source>
</evidence>
<dbReference type="InterPro" id="IPR036444">
    <property type="entry name" value="PLipase_A2_dom_sf"/>
</dbReference>
<feature type="chain" id="PRO_5032884289" description="Phospholipase A2" evidence="3">
    <location>
        <begin position="20"/>
        <end position="214"/>
    </location>
</feature>
<dbReference type="PROSITE" id="PS00118">
    <property type="entry name" value="PA2_HIS"/>
    <property type="match status" value="1"/>
</dbReference>
<dbReference type="Proteomes" id="UP000650467">
    <property type="component" value="Unassembled WGS sequence"/>
</dbReference>